<dbReference type="Proteomes" id="UP000199459">
    <property type="component" value="Unassembled WGS sequence"/>
</dbReference>
<dbReference type="PANTHER" id="PTHR37424">
    <property type="entry name" value="BACTERIOFERRITIN-ASSOCIATED FERREDOXIN"/>
    <property type="match status" value="1"/>
</dbReference>
<dbReference type="OrthoDB" id="9815350at2"/>
<name>A0A1H8EDT6_9PROT</name>
<protein>
    <recommendedName>
        <fullName evidence="7">Bacterioferritin-associated ferredoxin</fullName>
    </recommendedName>
</protein>
<organism evidence="11 12">
    <name type="scientific">Nitrosomonas marina</name>
    <dbReference type="NCBI Taxonomy" id="917"/>
    <lineage>
        <taxon>Bacteria</taxon>
        <taxon>Pseudomonadati</taxon>
        <taxon>Pseudomonadota</taxon>
        <taxon>Betaproteobacteria</taxon>
        <taxon>Nitrosomonadales</taxon>
        <taxon>Nitrosomonadaceae</taxon>
        <taxon>Nitrosomonas</taxon>
    </lineage>
</organism>
<keyword evidence="6" id="KW-0411">Iron-sulfur</keyword>
<evidence type="ECO:0000259" key="10">
    <source>
        <dbReference type="Pfam" id="PF04324"/>
    </source>
</evidence>
<dbReference type="InterPro" id="IPR007419">
    <property type="entry name" value="BFD-like_2Fe2S-bd_dom"/>
</dbReference>
<dbReference type="Gene3D" id="1.10.10.1100">
    <property type="entry name" value="BFD-like [2Fe-2S]-binding domain"/>
    <property type="match status" value="1"/>
</dbReference>
<proteinExistence type="inferred from homology"/>
<evidence type="ECO:0000256" key="2">
    <source>
        <dbReference type="ARBA" id="ARBA00022714"/>
    </source>
</evidence>
<dbReference type="EMBL" id="FOCP01000009">
    <property type="protein sequence ID" value="SEN17643.1"/>
    <property type="molecule type" value="Genomic_DNA"/>
</dbReference>
<keyword evidence="5" id="KW-0408">Iron</keyword>
<dbReference type="InterPro" id="IPR041854">
    <property type="entry name" value="BFD-like_2Fe2S-bd_dom_sf"/>
</dbReference>
<accession>A0A1H8EDT6</accession>
<reference evidence="11 12" key="1">
    <citation type="submission" date="2016-10" db="EMBL/GenBank/DDBJ databases">
        <authorList>
            <person name="de Groot N.N."/>
        </authorList>
    </citation>
    <scope>NUCLEOTIDE SEQUENCE [LARGE SCALE GENOMIC DNA]</scope>
    <source>
        <strain evidence="11 12">Nm22</strain>
    </source>
</reference>
<dbReference type="AlphaFoldDB" id="A0A1H8EDT6"/>
<feature type="domain" description="BFD-like [2Fe-2S]-binding" evidence="10">
    <location>
        <begin position="2"/>
        <end position="50"/>
    </location>
</feature>
<evidence type="ECO:0000256" key="3">
    <source>
        <dbReference type="ARBA" id="ARBA00022723"/>
    </source>
</evidence>
<evidence type="ECO:0000256" key="1">
    <source>
        <dbReference type="ARBA" id="ARBA00022448"/>
    </source>
</evidence>
<dbReference type="GO" id="GO:0051537">
    <property type="term" value="F:2 iron, 2 sulfur cluster binding"/>
    <property type="evidence" value="ECO:0007669"/>
    <property type="project" value="UniProtKB-KW"/>
</dbReference>
<keyword evidence="2" id="KW-0001">2Fe-2S</keyword>
<keyword evidence="4" id="KW-0249">Electron transport</keyword>
<gene>
    <name evidence="11" type="ORF">SAMN05216325_10965</name>
</gene>
<evidence type="ECO:0000256" key="6">
    <source>
        <dbReference type="ARBA" id="ARBA00023014"/>
    </source>
</evidence>
<dbReference type="PANTHER" id="PTHR37424:SF1">
    <property type="entry name" value="BACTERIOFERRITIN-ASSOCIATED FERREDOXIN"/>
    <property type="match status" value="1"/>
</dbReference>
<evidence type="ECO:0000313" key="11">
    <source>
        <dbReference type="EMBL" id="SEN17643.1"/>
    </source>
</evidence>
<dbReference type="Pfam" id="PF04324">
    <property type="entry name" value="Fer2_BFD"/>
    <property type="match status" value="1"/>
</dbReference>
<dbReference type="RefSeq" id="WP_090630972.1">
    <property type="nucleotide sequence ID" value="NZ_FOCP01000009.1"/>
</dbReference>
<evidence type="ECO:0000313" key="12">
    <source>
        <dbReference type="Proteomes" id="UP000199459"/>
    </source>
</evidence>
<dbReference type="InterPro" id="IPR052371">
    <property type="entry name" value="BFD-associated_ferredoxin"/>
</dbReference>
<evidence type="ECO:0000256" key="9">
    <source>
        <dbReference type="SAM" id="MobiDB-lite"/>
    </source>
</evidence>
<dbReference type="CDD" id="cd19945">
    <property type="entry name" value="Fer2_BFD"/>
    <property type="match status" value="1"/>
</dbReference>
<dbReference type="STRING" id="917.SAMN05216326_10858"/>
<comment type="similarity">
    <text evidence="8">Belongs to the Bfd family.</text>
</comment>
<sequence>MYICVCKGVTDGAIREAVDKGAERMRDLKNCLGVTEQCGVCACHAKEILEQARQQKAQVQASVPEVAYKPGPIYMKQLPEETDDEREYRNHSVAESPITA</sequence>
<evidence type="ECO:0000256" key="4">
    <source>
        <dbReference type="ARBA" id="ARBA00022982"/>
    </source>
</evidence>
<evidence type="ECO:0000256" key="5">
    <source>
        <dbReference type="ARBA" id="ARBA00023004"/>
    </source>
</evidence>
<keyword evidence="3" id="KW-0479">Metal-binding</keyword>
<evidence type="ECO:0000256" key="8">
    <source>
        <dbReference type="ARBA" id="ARBA00046332"/>
    </source>
</evidence>
<feature type="region of interest" description="Disordered" evidence="9">
    <location>
        <begin position="79"/>
        <end position="100"/>
    </location>
</feature>
<evidence type="ECO:0000256" key="7">
    <source>
        <dbReference type="ARBA" id="ARBA00039386"/>
    </source>
</evidence>
<keyword evidence="1" id="KW-0813">Transport</keyword>
<dbReference type="GO" id="GO:0046872">
    <property type="term" value="F:metal ion binding"/>
    <property type="evidence" value="ECO:0007669"/>
    <property type="project" value="UniProtKB-KW"/>
</dbReference>